<name>A0A2P2NSP6_RHIMU</name>
<accession>A0A2P2NSP6</accession>
<proteinExistence type="predicted"/>
<protein>
    <submittedName>
        <fullName evidence="1">Uncharacterized protein</fullName>
    </submittedName>
</protein>
<organism evidence="1">
    <name type="scientific">Rhizophora mucronata</name>
    <name type="common">Asiatic mangrove</name>
    <dbReference type="NCBI Taxonomy" id="61149"/>
    <lineage>
        <taxon>Eukaryota</taxon>
        <taxon>Viridiplantae</taxon>
        <taxon>Streptophyta</taxon>
        <taxon>Embryophyta</taxon>
        <taxon>Tracheophyta</taxon>
        <taxon>Spermatophyta</taxon>
        <taxon>Magnoliopsida</taxon>
        <taxon>eudicotyledons</taxon>
        <taxon>Gunneridae</taxon>
        <taxon>Pentapetalae</taxon>
        <taxon>rosids</taxon>
        <taxon>fabids</taxon>
        <taxon>Malpighiales</taxon>
        <taxon>Rhizophoraceae</taxon>
        <taxon>Rhizophora</taxon>
    </lineage>
</organism>
<evidence type="ECO:0000313" key="1">
    <source>
        <dbReference type="EMBL" id="MBX45464.1"/>
    </source>
</evidence>
<sequence>MKFMILMPLVSLFCLVFKEMSQQKKKKRNLNYL</sequence>
<dbReference type="AlphaFoldDB" id="A0A2P2NSP6"/>
<dbReference type="EMBL" id="GGEC01064980">
    <property type="protein sequence ID" value="MBX45464.1"/>
    <property type="molecule type" value="Transcribed_RNA"/>
</dbReference>
<reference evidence="1" key="1">
    <citation type="submission" date="2018-02" db="EMBL/GenBank/DDBJ databases">
        <title>Rhizophora mucronata_Transcriptome.</title>
        <authorList>
            <person name="Meera S.P."/>
            <person name="Sreeshan A."/>
            <person name="Augustine A."/>
        </authorList>
    </citation>
    <scope>NUCLEOTIDE SEQUENCE</scope>
    <source>
        <tissue evidence="1">Leaf</tissue>
    </source>
</reference>